<protein>
    <submittedName>
        <fullName evidence="1">Glycosyltransferase family 2 protein</fullName>
    </submittedName>
</protein>
<dbReference type="Pfam" id="PF13704">
    <property type="entry name" value="Glyco_tranf_2_4"/>
    <property type="match status" value="1"/>
</dbReference>
<sequence>MKAPLAAVTMVFNEETFLPVWLRHYGDQIGPENCFVLDHGSTDGSTRPPSVQGASVVRIPRSPQDDTLRCGFVSDFCASLLSWYDAVIYTDVDELLVPDPAVHGSLLAYAAGVGEGDVVTALGFDVVQVPDLEPALDWTGRLALQRDWIRFSSAMCKPVLIRRRVAWAPGFHCIDAGPAFSDLFLFHLRYADLASGLARLHRTRNQAWVTPEAGSHQRMPDGQWEGMLRGMAGLPGRTDITLLPDDPVLAYWRDQVLDSASIRLDALYRIDLHLSGDALWRLPDRFRDRF</sequence>
<dbReference type="KEGG" id="lck:HN018_09055"/>
<dbReference type="EMBL" id="CP053708">
    <property type="protein sequence ID" value="QKE90174.1"/>
    <property type="molecule type" value="Genomic_DNA"/>
</dbReference>
<dbReference type="RefSeq" id="WP_171835874.1">
    <property type="nucleotide sequence ID" value="NZ_CP053708.1"/>
</dbReference>
<dbReference type="Proteomes" id="UP000500767">
    <property type="component" value="Chromosome"/>
</dbReference>
<reference evidence="1 2" key="1">
    <citation type="journal article" date="2014" name="World J. Microbiol. Biotechnol.">
        <title>Biodiversity and physiological characteristics of Antarctic and Arctic lichens-associated bacteria.</title>
        <authorList>
            <person name="Lee Y.M."/>
            <person name="Kim E.H."/>
            <person name="Lee H.K."/>
            <person name="Hong S.G."/>
        </authorList>
    </citation>
    <scope>NUCLEOTIDE SEQUENCE [LARGE SCALE GENOMIC DNA]</scope>
    <source>
        <strain evidence="1 2">PAMC 26569</strain>
    </source>
</reference>
<dbReference type="GO" id="GO:0016740">
    <property type="term" value="F:transferase activity"/>
    <property type="evidence" value="ECO:0007669"/>
    <property type="project" value="UniProtKB-KW"/>
</dbReference>
<keyword evidence="1" id="KW-0808">Transferase</keyword>
<proteinExistence type="predicted"/>
<dbReference type="AlphaFoldDB" id="A0A6M8HP44"/>
<gene>
    <name evidence="1" type="ORF">HN018_09055</name>
</gene>
<evidence type="ECO:0000313" key="1">
    <source>
        <dbReference type="EMBL" id="QKE90174.1"/>
    </source>
</evidence>
<name>A0A6M8HP44_9PROT</name>
<accession>A0A6M8HP44</accession>
<evidence type="ECO:0000313" key="2">
    <source>
        <dbReference type="Proteomes" id="UP000500767"/>
    </source>
</evidence>
<keyword evidence="2" id="KW-1185">Reference proteome</keyword>
<organism evidence="1 2">
    <name type="scientific">Lichenicola cladoniae</name>
    <dbReference type="NCBI Taxonomy" id="1484109"/>
    <lineage>
        <taxon>Bacteria</taxon>
        <taxon>Pseudomonadati</taxon>
        <taxon>Pseudomonadota</taxon>
        <taxon>Alphaproteobacteria</taxon>
        <taxon>Acetobacterales</taxon>
        <taxon>Acetobacteraceae</taxon>
        <taxon>Lichenicola</taxon>
    </lineage>
</organism>